<evidence type="ECO:0000256" key="1">
    <source>
        <dbReference type="SAM" id="MobiDB-lite"/>
    </source>
</evidence>
<feature type="region of interest" description="Disordered" evidence="1">
    <location>
        <begin position="86"/>
        <end position="105"/>
    </location>
</feature>
<evidence type="ECO:0000313" key="3">
    <source>
        <dbReference type="Proteomes" id="UP000327157"/>
    </source>
</evidence>
<organism evidence="2 3">
    <name type="scientific">Pyrus ussuriensis x Pyrus communis</name>
    <dbReference type="NCBI Taxonomy" id="2448454"/>
    <lineage>
        <taxon>Eukaryota</taxon>
        <taxon>Viridiplantae</taxon>
        <taxon>Streptophyta</taxon>
        <taxon>Embryophyta</taxon>
        <taxon>Tracheophyta</taxon>
        <taxon>Spermatophyta</taxon>
        <taxon>Magnoliopsida</taxon>
        <taxon>eudicotyledons</taxon>
        <taxon>Gunneridae</taxon>
        <taxon>Pentapetalae</taxon>
        <taxon>rosids</taxon>
        <taxon>fabids</taxon>
        <taxon>Rosales</taxon>
        <taxon>Rosaceae</taxon>
        <taxon>Amygdaloideae</taxon>
        <taxon>Maleae</taxon>
        <taxon>Pyrus</taxon>
    </lineage>
</organism>
<protein>
    <submittedName>
        <fullName evidence="2">Uncharacterized protein</fullName>
    </submittedName>
</protein>
<dbReference type="EMBL" id="SMOL01000160">
    <property type="protein sequence ID" value="KAB2624850.1"/>
    <property type="molecule type" value="Genomic_DNA"/>
</dbReference>
<dbReference type="AlphaFoldDB" id="A0A5N5HH98"/>
<keyword evidence="3" id="KW-1185">Reference proteome</keyword>
<reference evidence="3" key="2">
    <citation type="submission" date="2019-10" db="EMBL/GenBank/DDBJ databases">
        <title>A de novo genome assembly of a pear dwarfing rootstock.</title>
        <authorList>
            <person name="Wang F."/>
            <person name="Wang J."/>
            <person name="Li S."/>
            <person name="Zhang Y."/>
            <person name="Fang M."/>
            <person name="Ma L."/>
            <person name="Zhao Y."/>
            <person name="Jiang S."/>
        </authorList>
    </citation>
    <scope>NUCLEOTIDE SEQUENCE [LARGE SCALE GENOMIC DNA]</scope>
</reference>
<sequence>MVICHQHKPHIQILKLLGRGKLSDAVEAADLLIEDEGHVDCVDRGEIGDLEVANGFEVLDGNASSWMAVGLLVELEKDGVKVGVKEEGGERGVGPGLGEEEKGLGFGRGGMKGLDFEV</sequence>
<evidence type="ECO:0000313" key="2">
    <source>
        <dbReference type="EMBL" id="KAB2624850.1"/>
    </source>
</evidence>
<name>A0A5N5HH98_9ROSA</name>
<dbReference type="Proteomes" id="UP000327157">
    <property type="component" value="Chromosome 16"/>
</dbReference>
<proteinExistence type="predicted"/>
<gene>
    <name evidence="2" type="ORF">D8674_016510</name>
</gene>
<accession>A0A5N5HH98</accession>
<comment type="caution">
    <text evidence="2">The sequence shown here is derived from an EMBL/GenBank/DDBJ whole genome shotgun (WGS) entry which is preliminary data.</text>
</comment>
<reference evidence="2 3" key="1">
    <citation type="submission" date="2019-09" db="EMBL/GenBank/DDBJ databases">
        <authorList>
            <person name="Ou C."/>
        </authorList>
    </citation>
    <scope>NUCLEOTIDE SEQUENCE [LARGE SCALE GENOMIC DNA]</scope>
    <source>
        <strain evidence="2">S2</strain>
        <tissue evidence="2">Leaf</tissue>
    </source>
</reference>
<reference evidence="2 3" key="3">
    <citation type="submission" date="2019-11" db="EMBL/GenBank/DDBJ databases">
        <title>A de novo genome assembly of a pear dwarfing rootstock.</title>
        <authorList>
            <person name="Wang F."/>
            <person name="Wang J."/>
            <person name="Li S."/>
            <person name="Zhang Y."/>
            <person name="Fang M."/>
            <person name="Ma L."/>
            <person name="Zhao Y."/>
            <person name="Jiang S."/>
        </authorList>
    </citation>
    <scope>NUCLEOTIDE SEQUENCE [LARGE SCALE GENOMIC DNA]</scope>
    <source>
        <strain evidence="2">S2</strain>
        <tissue evidence="2">Leaf</tissue>
    </source>
</reference>